<dbReference type="InterPro" id="IPR008538">
    <property type="entry name" value="Uma2"/>
</dbReference>
<feature type="domain" description="Putative restriction endonuclease" evidence="1">
    <location>
        <begin position="13"/>
        <end position="198"/>
    </location>
</feature>
<dbReference type="CDD" id="cd06260">
    <property type="entry name" value="DUF820-like"/>
    <property type="match status" value="1"/>
</dbReference>
<dbReference type="OrthoDB" id="428427at2"/>
<keyword evidence="3" id="KW-1185">Reference proteome</keyword>
<dbReference type="KEGG" id="dcm:NIES806_47030"/>
<dbReference type="InterPro" id="IPR012296">
    <property type="entry name" value="Nuclease_put_TT1808"/>
</dbReference>
<reference evidence="2 3" key="1">
    <citation type="submission" date="2017-06" db="EMBL/GenBank/DDBJ databases">
        <title>Genome sequencing of cyanobaciteial culture collection at National Institute for Environmental Studies (NIES).</title>
        <authorList>
            <person name="Hirose Y."/>
            <person name="Shimura Y."/>
            <person name="Fujisawa T."/>
            <person name="Nakamura Y."/>
            <person name="Kawachi M."/>
        </authorList>
    </citation>
    <scope>NUCLEOTIDE SEQUENCE [LARGE SCALE GENOMIC DNA]</scope>
    <source>
        <strain evidence="2 3">NIES-806</strain>
    </source>
</reference>
<dbReference type="AlphaFoldDB" id="A0A1Z4VB74"/>
<sequence>MIQALPQTKLVSFEEFTEWYPNTEVRYELHNGVIVEMTPLVGDHEEIVGFLATQITLEFSRLKLPYFIPKTALIKSANSKLAYLPDIILLNRSNLVNEPLWKKQSTISESASVPLVVEIVSTNWRDDYHKKLADYEQMGIVEYWIVDYAALGGRAFIGNPKQPTISIYHLIDEEYQVSQFRDNDLIISPSWPELNLTANQIFKAGV</sequence>
<proteinExistence type="predicted"/>
<evidence type="ECO:0000259" key="1">
    <source>
        <dbReference type="Pfam" id="PF05685"/>
    </source>
</evidence>
<evidence type="ECO:0000313" key="3">
    <source>
        <dbReference type="Proteomes" id="UP000218702"/>
    </source>
</evidence>
<dbReference type="Proteomes" id="UP000218702">
    <property type="component" value="Chromosome"/>
</dbReference>
<dbReference type="EMBL" id="AP018316">
    <property type="protein sequence ID" value="BAZ88465.1"/>
    <property type="molecule type" value="Genomic_DNA"/>
</dbReference>
<dbReference type="PANTHER" id="PTHR34107">
    <property type="entry name" value="SLL0198 PROTEIN-RELATED"/>
    <property type="match status" value="1"/>
</dbReference>
<evidence type="ECO:0000313" key="2">
    <source>
        <dbReference type="EMBL" id="BAZ88465.1"/>
    </source>
</evidence>
<dbReference type="Pfam" id="PF05685">
    <property type="entry name" value="Uma2"/>
    <property type="match status" value="1"/>
</dbReference>
<dbReference type="Gene3D" id="3.90.1570.10">
    <property type="entry name" value="tt1808, chain A"/>
    <property type="match status" value="1"/>
</dbReference>
<gene>
    <name evidence="2" type="ORF">NIES806_47030</name>
</gene>
<accession>A0A1Z4VB74</accession>
<dbReference type="InterPro" id="IPR011335">
    <property type="entry name" value="Restrct_endonuc-II-like"/>
</dbReference>
<name>A0A1Z4VB74_9CYAN</name>
<protein>
    <recommendedName>
        <fullName evidence="1">Putative restriction endonuclease domain-containing protein</fullName>
    </recommendedName>
</protein>
<dbReference type="PANTHER" id="PTHR34107:SF2">
    <property type="entry name" value="SLL0888 PROTEIN"/>
    <property type="match status" value="1"/>
</dbReference>
<dbReference type="SUPFAM" id="SSF52980">
    <property type="entry name" value="Restriction endonuclease-like"/>
    <property type="match status" value="1"/>
</dbReference>
<organism evidence="2 3">
    <name type="scientific">Dolichospermum compactum NIES-806</name>
    <dbReference type="NCBI Taxonomy" id="1973481"/>
    <lineage>
        <taxon>Bacteria</taxon>
        <taxon>Bacillati</taxon>
        <taxon>Cyanobacteriota</taxon>
        <taxon>Cyanophyceae</taxon>
        <taxon>Nostocales</taxon>
        <taxon>Aphanizomenonaceae</taxon>
        <taxon>Dolichospermum</taxon>
        <taxon>Dolichospermum compactum</taxon>
    </lineage>
</organism>
<dbReference type="RefSeq" id="WP_096671048.1">
    <property type="nucleotide sequence ID" value="NZ_AP018316.1"/>
</dbReference>